<evidence type="ECO:0000313" key="1">
    <source>
        <dbReference type="EMBL" id="AGR41329.1"/>
    </source>
</evidence>
<name>S5LU91_9MOLU</name>
<dbReference type="RefSeq" id="WP_020834468.1">
    <property type="nucleotide sequence ID" value="NC_021846.1"/>
</dbReference>
<dbReference type="STRING" id="1276220.STAIW_v1c07150"/>
<dbReference type="OrthoDB" id="386990at2"/>
<organism evidence="1 2">
    <name type="scientific">Spiroplasma taiwanense CT-1</name>
    <dbReference type="NCBI Taxonomy" id="1276220"/>
    <lineage>
        <taxon>Bacteria</taxon>
        <taxon>Bacillati</taxon>
        <taxon>Mycoplasmatota</taxon>
        <taxon>Mollicutes</taxon>
        <taxon>Entomoplasmatales</taxon>
        <taxon>Spiroplasmataceae</taxon>
        <taxon>Spiroplasma</taxon>
    </lineage>
</organism>
<dbReference type="Proteomes" id="UP000014984">
    <property type="component" value="Chromosome"/>
</dbReference>
<dbReference type="KEGG" id="stai:STAIW_v1c07150"/>
<reference evidence="1 2" key="1">
    <citation type="journal article" date="2013" name="Genome Biol. Evol.">
        <title>Comparison of metabolic capacities and inference of gene content evolution in mosquito-associated Spiroplasma diminutum and S. taiwanense.</title>
        <authorList>
            <person name="Lo W.S."/>
            <person name="Ku C."/>
            <person name="Chen L.L."/>
            <person name="Chang T.H."/>
            <person name="Kuo C.H."/>
        </authorList>
    </citation>
    <scope>NUCLEOTIDE SEQUENCE [LARGE SCALE GENOMIC DNA]</scope>
    <source>
        <strain evidence="1">CT-1</strain>
    </source>
</reference>
<dbReference type="PATRIC" id="fig|1276220.3.peg.729"/>
<dbReference type="EMBL" id="CP005074">
    <property type="protein sequence ID" value="AGR41329.1"/>
    <property type="molecule type" value="Genomic_DNA"/>
</dbReference>
<dbReference type="AlphaFoldDB" id="S5LU91"/>
<accession>S5LU91</accession>
<protein>
    <submittedName>
        <fullName evidence="1">Uncharacterized protein</fullName>
    </submittedName>
</protein>
<proteinExistence type="predicted"/>
<keyword evidence="2" id="KW-1185">Reference proteome</keyword>
<sequence>MEQFHLEDLNSQTYVSPIIVIDLIVKMWDLMSVISFFSYNTYEAKIDNTQSLLYSEMGIKLPLLNIPLSPVGANATSVLLTESPLETMPEIEGIESKQLFVFRNKYFHTKEDAINEMKIDMYLHPENYANTTKMMTNSFNKEHIFTYEIPKICTVNNDENENIDCIT</sequence>
<gene>
    <name evidence="1" type="ORF">STAIW_v1c07150</name>
</gene>
<dbReference type="HOGENOM" id="CLU_1593530_0_0_14"/>
<evidence type="ECO:0000313" key="2">
    <source>
        <dbReference type="Proteomes" id="UP000014984"/>
    </source>
</evidence>